<name>A0A9D4IJB0_DREPO</name>
<organism evidence="1 2">
    <name type="scientific">Dreissena polymorpha</name>
    <name type="common">Zebra mussel</name>
    <name type="synonym">Mytilus polymorpha</name>
    <dbReference type="NCBI Taxonomy" id="45954"/>
    <lineage>
        <taxon>Eukaryota</taxon>
        <taxon>Metazoa</taxon>
        <taxon>Spiralia</taxon>
        <taxon>Lophotrochozoa</taxon>
        <taxon>Mollusca</taxon>
        <taxon>Bivalvia</taxon>
        <taxon>Autobranchia</taxon>
        <taxon>Heteroconchia</taxon>
        <taxon>Euheterodonta</taxon>
        <taxon>Imparidentia</taxon>
        <taxon>Neoheterodontei</taxon>
        <taxon>Myida</taxon>
        <taxon>Dreissenoidea</taxon>
        <taxon>Dreissenidae</taxon>
        <taxon>Dreissena</taxon>
    </lineage>
</organism>
<dbReference type="EMBL" id="JAIWYP010000009">
    <property type="protein sequence ID" value="KAH3773793.1"/>
    <property type="molecule type" value="Genomic_DNA"/>
</dbReference>
<evidence type="ECO:0000313" key="2">
    <source>
        <dbReference type="Proteomes" id="UP000828390"/>
    </source>
</evidence>
<evidence type="ECO:0000313" key="1">
    <source>
        <dbReference type="EMBL" id="KAH3773793.1"/>
    </source>
</evidence>
<keyword evidence="2" id="KW-1185">Reference proteome</keyword>
<protein>
    <submittedName>
        <fullName evidence="1">Uncharacterized protein</fullName>
    </submittedName>
</protein>
<sequence>MYKDSSKAPCIKIGKFIMEVVDDLTYLVSTISGNPLIYTELSKRIEKASATMIRLAKRV</sequence>
<accession>A0A9D4IJB0</accession>
<reference evidence="1" key="2">
    <citation type="submission" date="2020-11" db="EMBL/GenBank/DDBJ databases">
        <authorList>
            <person name="McCartney M.A."/>
            <person name="Auch B."/>
            <person name="Kono T."/>
            <person name="Mallez S."/>
            <person name="Becker A."/>
            <person name="Gohl D.M."/>
            <person name="Silverstein K.A.T."/>
            <person name="Koren S."/>
            <person name="Bechman K.B."/>
            <person name="Herman A."/>
            <person name="Abrahante J.E."/>
            <person name="Garbe J."/>
        </authorList>
    </citation>
    <scope>NUCLEOTIDE SEQUENCE</scope>
    <source>
        <strain evidence="1">Duluth1</strain>
        <tissue evidence="1">Whole animal</tissue>
    </source>
</reference>
<dbReference type="Proteomes" id="UP000828390">
    <property type="component" value="Unassembled WGS sequence"/>
</dbReference>
<comment type="caution">
    <text evidence="1">The sequence shown here is derived from an EMBL/GenBank/DDBJ whole genome shotgun (WGS) entry which is preliminary data.</text>
</comment>
<dbReference type="AlphaFoldDB" id="A0A9D4IJB0"/>
<gene>
    <name evidence="1" type="ORF">DPMN_175161</name>
</gene>
<proteinExistence type="predicted"/>
<reference evidence="1" key="1">
    <citation type="journal article" date="2019" name="bioRxiv">
        <title>The Genome of the Zebra Mussel, Dreissena polymorpha: A Resource for Invasive Species Research.</title>
        <authorList>
            <person name="McCartney M.A."/>
            <person name="Auch B."/>
            <person name="Kono T."/>
            <person name="Mallez S."/>
            <person name="Zhang Y."/>
            <person name="Obille A."/>
            <person name="Becker A."/>
            <person name="Abrahante J.E."/>
            <person name="Garbe J."/>
            <person name="Badalamenti J.P."/>
            <person name="Herman A."/>
            <person name="Mangelson H."/>
            <person name="Liachko I."/>
            <person name="Sullivan S."/>
            <person name="Sone E.D."/>
            <person name="Koren S."/>
            <person name="Silverstein K.A.T."/>
            <person name="Beckman K.B."/>
            <person name="Gohl D.M."/>
        </authorList>
    </citation>
    <scope>NUCLEOTIDE SEQUENCE</scope>
    <source>
        <strain evidence="1">Duluth1</strain>
        <tissue evidence="1">Whole animal</tissue>
    </source>
</reference>